<proteinExistence type="predicted"/>
<protein>
    <submittedName>
        <fullName evidence="2">Uncharacterized protein</fullName>
    </submittedName>
</protein>
<reference evidence="2 3" key="1">
    <citation type="submission" date="2014-09" db="EMBL/GenBank/DDBJ databases">
        <authorList>
            <person name="Chan K.-G."/>
        </authorList>
    </citation>
    <scope>NUCLEOTIDE SEQUENCE [LARGE SCALE GENOMIC DNA]</scope>
    <source>
        <strain evidence="2 3">ND07</strain>
    </source>
</reference>
<evidence type="ECO:0000256" key="1">
    <source>
        <dbReference type="SAM" id="MobiDB-lite"/>
    </source>
</evidence>
<dbReference type="GeneID" id="33052317"/>
<feature type="compositionally biased region" description="Low complexity" evidence="1">
    <location>
        <begin position="64"/>
        <end position="79"/>
    </location>
</feature>
<dbReference type="Proteomes" id="UP000029493">
    <property type="component" value="Chromosome"/>
</dbReference>
<organism evidence="2 3">
    <name type="scientific">Pseudomonas cremoricolorata</name>
    <dbReference type="NCBI Taxonomy" id="157783"/>
    <lineage>
        <taxon>Bacteria</taxon>
        <taxon>Pseudomonadati</taxon>
        <taxon>Pseudomonadota</taxon>
        <taxon>Gammaproteobacteria</taxon>
        <taxon>Pseudomonadales</taxon>
        <taxon>Pseudomonadaceae</taxon>
        <taxon>Pseudomonas</taxon>
    </lineage>
</organism>
<dbReference type="STRING" id="157783.LK03_19705"/>
<feature type="region of interest" description="Disordered" evidence="1">
    <location>
        <begin position="46"/>
        <end position="79"/>
    </location>
</feature>
<name>A0A089WRY0_9PSED</name>
<evidence type="ECO:0000313" key="2">
    <source>
        <dbReference type="EMBL" id="AIR91356.1"/>
    </source>
</evidence>
<accession>A0A089WRY0</accession>
<gene>
    <name evidence="2" type="ORF">LK03_19705</name>
</gene>
<dbReference type="AlphaFoldDB" id="A0A089WRY0"/>
<dbReference type="KEGG" id="psw:LK03_19705"/>
<keyword evidence="3" id="KW-1185">Reference proteome</keyword>
<evidence type="ECO:0000313" key="3">
    <source>
        <dbReference type="Proteomes" id="UP000029493"/>
    </source>
</evidence>
<dbReference type="EMBL" id="CP009455">
    <property type="protein sequence ID" value="AIR91356.1"/>
    <property type="molecule type" value="Genomic_DNA"/>
</dbReference>
<sequence length="100" mass="10989">MIASLPLIRGPDRACGAHSRHLWRRSVSMQPKRQRDAMVTATKKLSRGTEALDRSHGHRRRLCSTASTSHAAGGSTAPAFFRPRPFAATTFLAQDSRHAP</sequence>